<feature type="region of interest" description="Disordered" evidence="1">
    <location>
        <begin position="1140"/>
        <end position="1165"/>
    </location>
</feature>
<dbReference type="AlphaFoldDB" id="A0AAV0NBC6"/>
<accession>A0AAV0NBC6</accession>
<gene>
    <name evidence="2" type="ORF">LITE_LOCUS32508</name>
</gene>
<comment type="caution">
    <text evidence="2">The sequence shown here is derived from an EMBL/GenBank/DDBJ whole genome shotgun (WGS) entry which is preliminary data.</text>
</comment>
<sequence>MATPREHIEELRRRTFSIGSEEKNPLAFMLDKVVKYLSAELYAKDNAEDNVYSNEVDPSLEFIITSRDITGTGAPTTLLLFNNEKGFSPRNIESLCSVGNSTKKGKRKRDLRAYFTLPTTTLVLPLKPDKVKAVKEQLSSVHPEVLLFLSKIKHFSVREDPNLNTVLTISITKEVDLVWRKSIDAMSYTLHLSAESNNGKGNGECNYYVWKQRFPVNLENRVESRIDLEELVVTLAFPNGERLHKGGGKHSPGIYAFLPTEMITNFPFIIQADFILSSSREVVLLDSKWNQEILGCVPTTFVNALVAVIKSDQGVPVATLRQMFWFLPIEASSYPLLNVVRASIQMKLSKESILPSESHKDQKFFHKPCEVARLLPALWDILEKARDGNVNLHNLSSHGCYILASLFDIDEYNAVLGFLGVRFVAHEWYAKCIQSSNLLKGISDELYVELLHFFAENWATKLWNTNLRGVPLLRHVGAHGNVLTGPLTKQNALWLLDWIDDLKSKRIQIPEKFLTSIRKGSWLKVTMNGSSDYKPPSQSFLLSLKRTKNSEWGSILQDGSVAVDIPLVDLSFYGEDTIIAHKVALKEIGVMFEYEEAWALGCCRAICELPFISDSYYGQEIHSFENELSCLGVRVCFTVSHDLIVQHLKPSACLSDDLTKEALFLILECMRNSKSAASKVITTLQQARCLKTSWGYRSPGECFLFDPEWSCLLKVFWGSSPIIDGGFYGDEISTFKEELIQIGVKIDFKDAIEAFVATFKQQQQQHASMSKITKEQVLSFLSCFRHLKAMKKPLFDIITCTRSQKWLRTRLGDFRSPAECILFGREWESLLAIICLPFLDDGDNIGYGKGIHEYACELQQLGMIASLKGVQRIAACLIPVGGDMALQQTDGPFIDESFFGPEIASYKKELGEIGVCLDPGEVCKLLANELENHSKLTTIVRIYDFLREQKWKPHQENDASTRCKIWFPDHGWVNYEECILHDKDGLFGSQLYVLEKHYNNKLLGFFKEAFGVRANPSLTNYCNLWKRWGNRSSHSLTHSECCAFWSSVVIMSHHKSDKRKEEVLAGELSKLPVVSPVAMGGQILMSDKRDVFIADDLQLKDLFSEYLIFAWYPEPSLPDLPRTKLLEAYRAIGARRISESVQKKEENSDTKSQTCSGKKRKTKSRELRQLKPEDVFIGKELVKIILAFLADPSLDKEAKERHEKVKALLNVTVLETVEPLSVSYNLTLSSGEVLRKVKATEMVRWDKDDDKLYRRRKLVAAAGARGV</sequence>
<reference evidence="2" key="1">
    <citation type="submission" date="2022-08" db="EMBL/GenBank/DDBJ databases">
        <authorList>
            <person name="Gutierrez-Valencia J."/>
        </authorList>
    </citation>
    <scope>NUCLEOTIDE SEQUENCE</scope>
</reference>
<proteinExistence type="predicted"/>
<feature type="compositionally biased region" description="Basic and acidic residues" evidence="1">
    <location>
        <begin position="1140"/>
        <end position="1149"/>
    </location>
</feature>
<dbReference type="EMBL" id="CAMGYJ010000008">
    <property type="protein sequence ID" value="CAI0455818.1"/>
    <property type="molecule type" value="Genomic_DNA"/>
</dbReference>
<dbReference type="PANTHER" id="PTHR32387:SF3">
    <property type="entry name" value="ATP_DNA BINDING PROTEIN"/>
    <property type="match status" value="1"/>
</dbReference>
<dbReference type="Proteomes" id="UP001154282">
    <property type="component" value="Unassembled WGS sequence"/>
</dbReference>
<evidence type="ECO:0000256" key="1">
    <source>
        <dbReference type="SAM" id="MobiDB-lite"/>
    </source>
</evidence>
<dbReference type="InterPro" id="IPR052957">
    <property type="entry name" value="Auxin_embryo_med"/>
</dbReference>
<protein>
    <submittedName>
        <fullName evidence="2">Uncharacterized protein</fullName>
    </submittedName>
</protein>
<evidence type="ECO:0000313" key="2">
    <source>
        <dbReference type="EMBL" id="CAI0455818.1"/>
    </source>
</evidence>
<organism evidence="2 3">
    <name type="scientific">Linum tenue</name>
    <dbReference type="NCBI Taxonomy" id="586396"/>
    <lineage>
        <taxon>Eukaryota</taxon>
        <taxon>Viridiplantae</taxon>
        <taxon>Streptophyta</taxon>
        <taxon>Embryophyta</taxon>
        <taxon>Tracheophyta</taxon>
        <taxon>Spermatophyta</taxon>
        <taxon>Magnoliopsida</taxon>
        <taxon>eudicotyledons</taxon>
        <taxon>Gunneridae</taxon>
        <taxon>Pentapetalae</taxon>
        <taxon>rosids</taxon>
        <taxon>fabids</taxon>
        <taxon>Malpighiales</taxon>
        <taxon>Linaceae</taxon>
        <taxon>Linum</taxon>
    </lineage>
</organism>
<dbReference type="PANTHER" id="PTHR32387">
    <property type="entry name" value="WU:FJ29H11"/>
    <property type="match status" value="1"/>
</dbReference>
<evidence type="ECO:0000313" key="3">
    <source>
        <dbReference type="Proteomes" id="UP001154282"/>
    </source>
</evidence>
<keyword evidence="3" id="KW-1185">Reference proteome</keyword>
<name>A0AAV0NBC6_9ROSI</name>